<sequence>MCFLSIATYCPELSWFDRRGFAHRNKIKELPWPES</sequence>
<name>M5RXV7_9BACT</name>
<organism evidence="1 2">
    <name type="scientific">Rhodopirellula europaea SH398</name>
    <dbReference type="NCBI Taxonomy" id="1263868"/>
    <lineage>
        <taxon>Bacteria</taxon>
        <taxon>Pseudomonadati</taxon>
        <taxon>Planctomycetota</taxon>
        <taxon>Planctomycetia</taxon>
        <taxon>Pirellulales</taxon>
        <taxon>Pirellulaceae</taxon>
        <taxon>Rhodopirellula</taxon>
    </lineage>
</organism>
<dbReference type="EMBL" id="ANOF01000172">
    <property type="protein sequence ID" value="EMI24041.1"/>
    <property type="molecule type" value="Genomic_DNA"/>
</dbReference>
<dbReference type="AlphaFoldDB" id="M5RXV7"/>
<reference evidence="1 2" key="1">
    <citation type="journal article" date="2013" name="Mar. Genomics">
        <title>Expression of sulfatases in Rhodopirellula baltica and the diversity of sulfatases in the genus Rhodopirellula.</title>
        <authorList>
            <person name="Wegner C.E."/>
            <person name="Richter-Heitmann T."/>
            <person name="Klindworth A."/>
            <person name="Klockow C."/>
            <person name="Richter M."/>
            <person name="Achstetter T."/>
            <person name="Glockner F.O."/>
            <person name="Harder J."/>
        </authorList>
    </citation>
    <scope>NUCLEOTIDE SEQUENCE [LARGE SCALE GENOMIC DNA]</scope>
    <source>
        <strain evidence="1 2">SH398</strain>
    </source>
</reference>
<accession>M5RXV7</accession>
<evidence type="ECO:0000313" key="2">
    <source>
        <dbReference type="Proteomes" id="UP000011996"/>
    </source>
</evidence>
<comment type="caution">
    <text evidence="1">The sequence shown here is derived from an EMBL/GenBank/DDBJ whole genome shotgun (WGS) entry which is preliminary data.</text>
</comment>
<gene>
    <name evidence="1" type="ORF">RESH_05363</name>
</gene>
<dbReference type="STRING" id="1263868.RESH_05363"/>
<proteinExistence type="predicted"/>
<evidence type="ECO:0000313" key="1">
    <source>
        <dbReference type="EMBL" id="EMI24041.1"/>
    </source>
</evidence>
<protein>
    <submittedName>
        <fullName evidence="1">Uncharacterized protein</fullName>
    </submittedName>
</protein>
<dbReference type="Proteomes" id="UP000011996">
    <property type="component" value="Unassembled WGS sequence"/>
</dbReference>